<feature type="region of interest" description="Disordered" evidence="1">
    <location>
        <begin position="426"/>
        <end position="446"/>
    </location>
</feature>
<evidence type="ECO:0000259" key="4">
    <source>
        <dbReference type="Pfam" id="PF07587"/>
    </source>
</evidence>
<name>A0A5C5VF22_9BACT</name>
<dbReference type="RefSeq" id="WP_228714572.1">
    <property type="nucleotide sequence ID" value="NZ_SIHJ01000001.1"/>
</dbReference>
<feature type="signal peptide" evidence="2">
    <location>
        <begin position="1"/>
        <end position="24"/>
    </location>
</feature>
<dbReference type="InterPro" id="IPR036909">
    <property type="entry name" value="Cyt_c-like_dom_sf"/>
</dbReference>
<feature type="domain" description="Cytochrome C Planctomycete-type" evidence="5">
    <location>
        <begin position="48"/>
        <end position="106"/>
    </location>
</feature>
<evidence type="ECO:0000259" key="3">
    <source>
        <dbReference type="Pfam" id="PF07583"/>
    </source>
</evidence>
<dbReference type="InterPro" id="IPR011429">
    <property type="entry name" value="Cyt_c_Planctomycete-type"/>
</dbReference>
<sequence length="1031" mass="113523" precursor="true">MQLRFSWLLVAILVAGSGSRAATAGGGFSGEQLEFFETKVRPLLAEHCYACHSAKTGKTKGGVRLDHRDMLITGGDSGPAIVPGEPDASLLLEAVRYESYQMPPTGKLPDQDIQTLARWVAMGAPWPEEPLPQLNSDEKAFDLPARREAHWAWQPVEAPTPPAVADPQWPADPIDQFVLAKLEASSLRPAPPKSRTALLRRLYFDLIGLPPSSDEVQAFLDDESPDAVATVVDRLLASERFGERWGRHWLDLVRYAESRGHEYDFDALNAYQYRDYVIRALNADVPYDQFLREHIAGDLIDEPRLNPERGFNESLLGTGFWHLGEWVHSPVDTRKDETDRFDNMIDVLSKSMLAMTVSCARCHDHKFDAISMADYYSLSGFLQSSGFRQTRFESGEHNRRVAERLAELDDRYRRRLRELIGSAGLPAENEATAQRPSKGLPAPPTGAATRTLIDYAAATPREFMQDGFGFGQGARPAGELTISDAQGGPGLRLASAASAAFDPFWRGLESRSEDYINGPGRLDPKHWAGRTLRTPTIELATGEVHLLVRGGGRAFACVDSHRTVSPPLHQETIIEFPTSDEVRWVAMPLPRFRGARIHFEFCPNDDDRLEVLRVVERGEQADSVAHHDQPSIDGNEAEALRRWVAGEPLPPGIGAALAHRLAPIVRAPSEFLSAESARELQDLVGAWSVEREELRGKVMRASDLAMASMELNGEDDRLLIRGNSSSPAAVQPRRFLEAIDGGGPMSIPAGSGRAQLADRITDPQNPLTARVIVNRVWGHLMGDGIVRSPDNFGVLGQRPTHPELLDYLATEFVADGQSLKRLIRRLALTSTYAMSGRAGDDALSADPLNLLWSHLPPKRLEAEAIRDALLVLSGRYDPAMYGRPVPVHLTPFMQGRGRPKESGPLDGAGRRSIYVAVRRNFLPPMALAFDMPSPFSSMGRRTRSNVPAQALVLLNSPFVAEQTSAWAERTHAAAEDSHATARKLYVSGLGREPSEEELESLVEFVAAGPAVEGWAEAAHALVNSKEFIYLP</sequence>
<dbReference type="PANTHER" id="PTHR35889:SF3">
    <property type="entry name" value="F-BOX DOMAIN-CONTAINING PROTEIN"/>
    <property type="match status" value="1"/>
</dbReference>
<keyword evidence="7" id="KW-1185">Reference proteome</keyword>
<dbReference type="GO" id="GO:0020037">
    <property type="term" value="F:heme binding"/>
    <property type="evidence" value="ECO:0007669"/>
    <property type="project" value="InterPro"/>
</dbReference>
<feature type="domain" description="DUF1549" evidence="3">
    <location>
        <begin position="173"/>
        <end position="384"/>
    </location>
</feature>
<evidence type="ECO:0000313" key="7">
    <source>
        <dbReference type="Proteomes" id="UP000316714"/>
    </source>
</evidence>
<dbReference type="SUPFAM" id="SSF46626">
    <property type="entry name" value="Cytochrome c"/>
    <property type="match status" value="1"/>
</dbReference>
<dbReference type="GO" id="GO:0009055">
    <property type="term" value="F:electron transfer activity"/>
    <property type="evidence" value="ECO:0007669"/>
    <property type="project" value="InterPro"/>
</dbReference>
<keyword evidence="2" id="KW-0732">Signal</keyword>
<dbReference type="EMBL" id="SIHJ01000001">
    <property type="protein sequence ID" value="TWT37238.1"/>
    <property type="molecule type" value="Genomic_DNA"/>
</dbReference>
<dbReference type="Pfam" id="PF07635">
    <property type="entry name" value="PSCyt1"/>
    <property type="match status" value="1"/>
</dbReference>
<reference evidence="6 7" key="1">
    <citation type="submission" date="2019-02" db="EMBL/GenBank/DDBJ databases">
        <title>Deep-cultivation of Planctomycetes and their phenomic and genomic characterization uncovers novel biology.</title>
        <authorList>
            <person name="Wiegand S."/>
            <person name="Jogler M."/>
            <person name="Boedeker C."/>
            <person name="Pinto D."/>
            <person name="Vollmers J."/>
            <person name="Rivas-Marin E."/>
            <person name="Kohn T."/>
            <person name="Peeters S.H."/>
            <person name="Heuer A."/>
            <person name="Rast P."/>
            <person name="Oberbeckmann S."/>
            <person name="Bunk B."/>
            <person name="Jeske O."/>
            <person name="Meyerdierks A."/>
            <person name="Storesund J.E."/>
            <person name="Kallscheuer N."/>
            <person name="Luecker S."/>
            <person name="Lage O.M."/>
            <person name="Pohl T."/>
            <person name="Merkel B.J."/>
            <person name="Hornburger P."/>
            <person name="Mueller R.-W."/>
            <person name="Bruemmer F."/>
            <person name="Labrenz M."/>
            <person name="Spormann A.M."/>
            <person name="Op Den Camp H."/>
            <person name="Overmann J."/>
            <person name="Amann R."/>
            <person name="Jetten M.S.M."/>
            <person name="Mascher T."/>
            <person name="Medema M.H."/>
            <person name="Devos D.P."/>
            <person name="Kaster A.-K."/>
            <person name="Ovreas L."/>
            <person name="Rohde M."/>
            <person name="Galperin M.Y."/>
            <person name="Jogler C."/>
        </authorList>
    </citation>
    <scope>NUCLEOTIDE SEQUENCE [LARGE SCALE GENOMIC DNA]</scope>
    <source>
        <strain evidence="6 7">KOR34</strain>
    </source>
</reference>
<dbReference type="AlphaFoldDB" id="A0A5C5VF22"/>
<comment type="caution">
    <text evidence="6">The sequence shown here is derived from an EMBL/GenBank/DDBJ whole genome shotgun (WGS) entry which is preliminary data.</text>
</comment>
<evidence type="ECO:0000256" key="2">
    <source>
        <dbReference type="SAM" id="SignalP"/>
    </source>
</evidence>
<gene>
    <name evidence="6" type="ORF">KOR34_21850</name>
</gene>
<feature type="domain" description="DUF1553" evidence="4">
    <location>
        <begin position="752"/>
        <end position="1004"/>
    </location>
</feature>
<dbReference type="InterPro" id="IPR011444">
    <property type="entry name" value="DUF1549"/>
</dbReference>
<accession>A0A5C5VF22</accession>
<dbReference type="InterPro" id="IPR022655">
    <property type="entry name" value="DUF1553"/>
</dbReference>
<dbReference type="Proteomes" id="UP000316714">
    <property type="component" value="Unassembled WGS sequence"/>
</dbReference>
<dbReference type="Pfam" id="PF07587">
    <property type="entry name" value="PSD1"/>
    <property type="match status" value="1"/>
</dbReference>
<dbReference type="PANTHER" id="PTHR35889">
    <property type="entry name" value="CYCLOINULO-OLIGOSACCHARIDE FRUCTANOTRANSFERASE-RELATED"/>
    <property type="match status" value="1"/>
</dbReference>
<evidence type="ECO:0000259" key="5">
    <source>
        <dbReference type="Pfam" id="PF07635"/>
    </source>
</evidence>
<feature type="chain" id="PRO_5022711905" evidence="2">
    <location>
        <begin position="25"/>
        <end position="1031"/>
    </location>
</feature>
<evidence type="ECO:0000313" key="6">
    <source>
        <dbReference type="EMBL" id="TWT37238.1"/>
    </source>
</evidence>
<protein>
    <submittedName>
        <fullName evidence="6">Planctomycete cytochrome C</fullName>
    </submittedName>
</protein>
<organism evidence="6 7">
    <name type="scientific">Posidoniimonas corsicana</name>
    <dbReference type="NCBI Taxonomy" id="1938618"/>
    <lineage>
        <taxon>Bacteria</taxon>
        <taxon>Pseudomonadati</taxon>
        <taxon>Planctomycetota</taxon>
        <taxon>Planctomycetia</taxon>
        <taxon>Pirellulales</taxon>
        <taxon>Lacipirellulaceae</taxon>
        <taxon>Posidoniimonas</taxon>
    </lineage>
</organism>
<dbReference type="Pfam" id="PF07583">
    <property type="entry name" value="PSCyt2"/>
    <property type="match status" value="1"/>
</dbReference>
<proteinExistence type="predicted"/>
<evidence type="ECO:0000256" key="1">
    <source>
        <dbReference type="SAM" id="MobiDB-lite"/>
    </source>
</evidence>